<gene>
    <name evidence="1" type="ORF">Q7C36_021340</name>
</gene>
<organism evidence="1 2">
    <name type="scientific">Tachysurus vachellii</name>
    <name type="common">Darkbarbel catfish</name>
    <name type="synonym">Pelteobagrus vachellii</name>
    <dbReference type="NCBI Taxonomy" id="175792"/>
    <lineage>
        <taxon>Eukaryota</taxon>
        <taxon>Metazoa</taxon>
        <taxon>Chordata</taxon>
        <taxon>Craniata</taxon>
        <taxon>Vertebrata</taxon>
        <taxon>Euteleostomi</taxon>
        <taxon>Actinopterygii</taxon>
        <taxon>Neopterygii</taxon>
        <taxon>Teleostei</taxon>
        <taxon>Ostariophysi</taxon>
        <taxon>Siluriformes</taxon>
        <taxon>Bagridae</taxon>
        <taxon>Tachysurus</taxon>
    </lineage>
</organism>
<evidence type="ECO:0000313" key="2">
    <source>
        <dbReference type="Proteomes" id="UP001187315"/>
    </source>
</evidence>
<protein>
    <submittedName>
        <fullName evidence="1">Uncharacterized protein</fullName>
    </submittedName>
</protein>
<keyword evidence="2" id="KW-1185">Reference proteome</keyword>
<dbReference type="EMBL" id="JAVHJS010000023">
    <property type="protein sequence ID" value="KAK2819694.1"/>
    <property type="molecule type" value="Genomic_DNA"/>
</dbReference>
<name>A0AA88LNH1_TACVA</name>
<dbReference type="Proteomes" id="UP001187315">
    <property type="component" value="Unassembled WGS sequence"/>
</dbReference>
<accession>A0AA88LNH1</accession>
<dbReference type="AlphaFoldDB" id="A0AA88LNH1"/>
<proteinExistence type="predicted"/>
<reference evidence="1" key="1">
    <citation type="submission" date="2023-08" db="EMBL/GenBank/DDBJ databases">
        <title>Pelteobagrus vachellii genome.</title>
        <authorList>
            <person name="Liu H."/>
        </authorList>
    </citation>
    <scope>NUCLEOTIDE SEQUENCE</scope>
    <source>
        <strain evidence="1">PRFRI_2022a</strain>
        <tissue evidence="1">Muscle</tissue>
    </source>
</reference>
<sequence>MESKVQAAGRSQAAMENRFHKVSFKLKLSGQVAATSLKKGCVYVTLQAPVRQIPGLIPSGWNLEECRWCKFRVSEVKDAPGRVCQGICLAGACSITALVKLQGASQMEPDT</sequence>
<evidence type="ECO:0000313" key="1">
    <source>
        <dbReference type="EMBL" id="KAK2819694.1"/>
    </source>
</evidence>
<comment type="caution">
    <text evidence="1">The sequence shown here is derived from an EMBL/GenBank/DDBJ whole genome shotgun (WGS) entry which is preliminary data.</text>
</comment>